<dbReference type="Pfam" id="PF00211">
    <property type="entry name" value="Guanylate_cyc"/>
    <property type="match status" value="1"/>
</dbReference>
<feature type="domain" description="Guanylate cyclase" evidence="9">
    <location>
        <begin position="178"/>
        <end position="301"/>
    </location>
</feature>
<evidence type="ECO:0000256" key="7">
    <source>
        <dbReference type="PROSITE-ProRule" id="PRU00169"/>
    </source>
</evidence>
<proteinExistence type="predicted"/>
<dbReference type="CDD" id="cd07302">
    <property type="entry name" value="CHD"/>
    <property type="match status" value="1"/>
</dbReference>
<keyword evidence="2" id="KW-0812">Transmembrane</keyword>
<evidence type="ECO:0000256" key="4">
    <source>
        <dbReference type="ARBA" id="ARBA00022989"/>
    </source>
</evidence>
<comment type="caution">
    <text evidence="10">The sequence shown here is derived from an EMBL/GenBank/DDBJ whole genome shotgun (WGS) entry which is preliminary data.</text>
</comment>
<comment type="subcellular location">
    <subcellularLocation>
        <location evidence="1">Membrane</location>
    </subcellularLocation>
</comment>
<dbReference type="InterPro" id="IPR011006">
    <property type="entry name" value="CheY-like_superfamily"/>
</dbReference>
<keyword evidence="7" id="KW-0597">Phosphoprotein</keyword>
<dbReference type="EMBL" id="JAFLNC010000002">
    <property type="protein sequence ID" value="MBO0333483.1"/>
    <property type="molecule type" value="Genomic_DNA"/>
</dbReference>
<keyword evidence="4" id="KW-1133">Transmembrane helix</keyword>
<keyword evidence="11" id="KW-1185">Reference proteome</keyword>
<organism evidence="10 11">
    <name type="scientific">Sneathiella sedimenti</name>
    <dbReference type="NCBI Taxonomy" id="2816034"/>
    <lineage>
        <taxon>Bacteria</taxon>
        <taxon>Pseudomonadati</taxon>
        <taxon>Pseudomonadota</taxon>
        <taxon>Alphaproteobacteria</taxon>
        <taxon>Sneathiellales</taxon>
        <taxon>Sneathiellaceae</taxon>
        <taxon>Sneathiella</taxon>
    </lineage>
</organism>
<sequence length="348" mass="38781">MNLEDARILVVDDNEDNRFTLVRRLKKLGYREPEIAVNGRDALDKLAARPFDLVLLDIMMPEMDGYEVLETVKKDMRLRHIPIIMISAADQLESVVKCIELGAEDFLPKPFNATLLRARVTASLEKKALRDQETAYRAQIVAEKKRTDDLLHAIIPALAVQELKQTGMVRPRTFNAVGILFCDIVGFTAYCDRNLPETVVAHLQALIEAFEKIVDAHHMEKIKTIGDAFMATSGLLRPVDAPLLTAVRCGLEMSRAAREMEPNWEVRIGLHFGPVVAGVVGKQQFLFDVWGDTVNIAARLVEHSSPGAVAMTAAAWQEIQDECEARSLGIIDIKGKGKLDLVEAYALR</sequence>
<feature type="modified residue" description="4-aspartylphosphate" evidence="7">
    <location>
        <position position="57"/>
    </location>
</feature>
<evidence type="ECO:0000259" key="8">
    <source>
        <dbReference type="PROSITE" id="PS50110"/>
    </source>
</evidence>
<keyword evidence="5" id="KW-0472">Membrane</keyword>
<dbReference type="SUPFAM" id="SSF52172">
    <property type="entry name" value="CheY-like"/>
    <property type="match status" value="1"/>
</dbReference>
<dbReference type="PROSITE" id="PS50110">
    <property type="entry name" value="RESPONSE_REGULATORY"/>
    <property type="match status" value="1"/>
</dbReference>
<dbReference type="Gene3D" id="3.30.70.1230">
    <property type="entry name" value="Nucleotide cyclase"/>
    <property type="match status" value="1"/>
</dbReference>
<keyword evidence="6" id="KW-0456">Lyase</keyword>
<dbReference type="PROSITE" id="PS50125">
    <property type="entry name" value="GUANYLATE_CYCLASE_2"/>
    <property type="match status" value="1"/>
</dbReference>
<protein>
    <submittedName>
        <fullName evidence="10">Response regulator</fullName>
    </submittedName>
</protein>
<reference evidence="10 11" key="1">
    <citation type="submission" date="2021-03" db="EMBL/GenBank/DDBJ databases">
        <title>Sneathiella sp. CAU 1612 isolated from Kang Won-do.</title>
        <authorList>
            <person name="Kim W."/>
        </authorList>
    </citation>
    <scope>NUCLEOTIDE SEQUENCE [LARGE SCALE GENOMIC DNA]</scope>
    <source>
        <strain evidence="10 11">CAU 1612</strain>
    </source>
</reference>
<dbReference type="InterPro" id="IPR050401">
    <property type="entry name" value="Cyclic_nucleotide_synthase"/>
</dbReference>
<dbReference type="PANTHER" id="PTHR11920">
    <property type="entry name" value="GUANYLYL CYCLASE"/>
    <property type="match status" value="1"/>
</dbReference>
<dbReference type="SMART" id="SM00044">
    <property type="entry name" value="CYCc"/>
    <property type="match status" value="1"/>
</dbReference>
<evidence type="ECO:0000313" key="10">
    <source>
        <dbReference type="EMBL" id="MBO0333483.1"/>
    </source>
</evidence>
<evidence type="ECO:0000256" key="3">
    <source>
        <dbReference type="ARBA" id="ARBA00022741"/>
    </source>
</evidence>
<evidence type="ECO:0000256" key="5">
    <source>
        <dbReference type="ARBA" id="ARBA00023136"/>
    </source>
</evidence>
<dbReference type="InterPro" id="IPR029787">
    <property type="entry name" value="Nucleotide_cyclase"/>
</dbReference>
<dbReference type="Gene3D" id="3.40.50.2300">
    <property type="match status" value="1"/>
</dbReference>
<evidence type="ECO:0000313" key="11">
    <source>
        <dbReference type="Proteomes" id="UP000664761"/>
    </source>
</evidence>
<accession>A0ABS3F4M9</accession>
<dbReference type="InterPro" id="IPR001054">
    <property type="entry name" value="A/G_cyclase"/>
</dbReference>
<gene>
    <name evidence="10" type="ORF">J0X12_07655</name>
</gene>
<dbReference type="Proteomes" id="UP000664761">
    <property type="component" value="Unassembled WGS sequence"/>
</dbReference>
<feature type="domain" description="Response regulatory" evidence="8">
    <location>
        <begin position="7"/>
        <end position="124"/>
    </location>
</feature>
<keyword evidence="3" id="KW-0547">Nucleotide-binding</keyword>
<dbReference type="InterPro" id="IPR001789">
    <property type="entry name" value="Sig_transdc_resp-reg_receiver"/>
</dbReference>
<evidence type="ECO:0000256" key="2">
    <source>
        <dbReference type="ARBA" id="ARBA00022692"/>
    </source>
</evidence>
<dbReference type="SUPFAM" id="SSF55073">
    <property type="entry name" value="Nucleotide cyclase"/>
    <property type="match status" value="1"/>
</dbReference>
<evidence type="ECO:0000256" key="1">
    <source>
        <dbReference type="ARBA" id="ARBA00004370"/>
    </source>
</evidence>
<dbReference type="SMART" id="SM00448">
    <property type="entry name" value="REC"/>
    <property type="match status" value="1"/>
</dbReference>
<dbReference type="PANTHER" id="PTHR11920:SF335">
    <property type="entry name" value="GUANYLATE CYCLASE"/>
    <property type="match status" value="1"/>
</dbReference>
<dbReference type="Pfam" id="PF00072">
    <property type="entry name" value="Response_reg"/>
    <property type="match status" value="1"/>
</dbReference>
<name>A0ABS3F4M9_9PROT</name>
<evidence type="ECO:0000256" key="6">
    <source>
        <dbReference type="ARBA" id="ARBA00023239"/>
    </source>
</evidence>
<dbReference type="RefSeq" id="WP_207043836.1">
    <property type="nucleotide sequence ID" value="NZ_JAFLNC010000002.1"/>
</dbReference>
<evidence type="ECO:0000259" key="9">
    <source>
        <dbReference type="PROSITE" id="PS50125"/>
    </source>
</evidence>